<feature type="domain" description="GH18" evidence="6">
    <location>
        <begin position="89"/>
        <end position="386"/>
    </location>
</feature>
<keyword evidence="5" id="KW-1133">Transmembrane helix</keyword>
<dbReference type="SUPFAM" id="SSF51445">
    <property type="entry name" value="(Trans)glycosidases"/>
    <property type="match status" value="1"/>
</dbReference>
<dbReference type="GO" id="GO:0004553">
    <property type="term" value="F:hydrolase activity, hydrolyzing O-glycosyl compounds"/>
    <property type="evidence" value="ECO:0007669"/>
    <property type="project" value="InterPro"/>
</dbReference>
<evidence type="ECO:0000259" key="6">
    <source>
        <dbReference type="PROSITE" id="PS51910"/>
    </source>
</evidence>
<evidence type="ECO:0000256" key="2">
    <source>
        <dbReference type="ARBA" id="ARBA00023295"/>
    </source>
</evidence>
<dbReference type="Gene3D" id="3.20.20.80">
    <property type="entry name" value="Glycosidases"/>
    <property type="match status" value="1"/>
</dbReference>
<gene>
    <name evidence="7" type="ORF">THRCLA_09675</name>
</gene>
<evidence type="ECO:0000256" key="1">
    <source>
        <dbReference type="ARBA" id="ARBA00022801"/>
    </source>
</evidence>
<keyword evidence="8" id="KW-1185">Reference proteome</keyword>
<dbReference type="InterPro" id="IPR017853">
    <property type="entry name" value="GH"/>
</dbReference>
<evidence type="ECO:0000313" key="8">
    <source>
        <dbReference type="Proteomes" id="UP000243217"/>
    </source>
</evidence>
<keyword evidence="5" id="KW-0812">Transmembrane</keyword>
<dbReference type="PROSITE" id="PS01095">
    <property type="entry name" value="GH18_1"/>
    <property type="match status" value="1"/>
</dbReference>
<dbReference type="GO" id="GO:0008061">
    <property type="term" value="F:chitin binding"/>
    <property type="evidence" value="ECO:0007669"/>
    <property type="project" value="InterPro"/>
</dbReference>
<keyword evidence="2 3" id="KW-0326">Glycosidase</keyword>
<protein>
    <submittedName>
        <fullName evidence="7">Carbohydrate-binding protein</fullName>
    </submittedName>
</protein>
<dbReference type="InterPro" id="IPR001223">
    <property type="entry name" value="Glyco_hydro18_cat"/>
</dbReference>
<comment type="caution">
    <text evidence="7">The sequence shown here is derived from an EMBL/GenBank/DDBJ whole genome shotgun (WGS) entry which is preliminary data.</text>
</comment>
<evidence type="ECO:0000256" key="3">
    <source>
        <dbReference type="RuleBase" id="RU000489"/>
    </source>
</evidence>
<dbReference type="InterPro" id="IPR011583">
    <property type="entry name" value="Chitinase_II/V-like_cat"/>
</dbReference>
<dbReference type="PROSITE" id="PS51910">
    <property type="entry name" value="GH18_2"/>
    <property type="match status" value="1"/>
</dbReference>
<sequence>MSKGASSGCHWWPLPILIVVVAGASVGITYVTKTGVFSNGSSSSSSSSNSIVNGTVINGNTTVPTTCKTRGSYLSGKSCKSCPSTKNGKTFAIFWESQTDGCLDFLKSDASQYVTHVYWGFAEVGTDGAVSQTFQGNDATLKACIAAMKNKCIKQYASIGGASVRANFLSINSQAAYNKFGSTAASLVQKFGFDGVDIDDESGNAGAKGNWSANAGPNVLGYLGALRKSLDALPLASGEPSYVVSWDELPAAFDDSCTSASADYGRCFVSGILQYVDEVNAMLYNAVSSQMDTWLNTAVPTLWTKAIAKNKLVIGQCVGQSSENSTSSGTCGGYGNPPSPTQLTNAAKAGASYKGAMLWTGSYDWTTNKGGVITSMGKAGEYGTGL</sequence>
<dbReference type="OrthoDB" id="73875at2759"/>
<dbReference type="STRING" id="74557.A0A1V9YUX2"/>
<evidence type="ECO:0000256" key="4">
    <source>
        <dbReference type="RuleBase" id="RU004453"/>
    </source>
</evidence>
<organism evidence="7 8">
    <name type="scientific">Thraustotheca clavata</name>
    <dbReference type="NCBI Taxonomy" id="74557"/>
    <lineage>
        <taxon>Eukaryota</taxon>
        <taxon>Sar</taxon>
        <taxon>Stramenopiles</taxon>
        <taxon>Oomycota</taxon>
        <taxon>Saprolegniomycetes</taxon>
        <taxon>Saprolegniales</taxon>
        <taxon>Achlyaceae</taxon>
        <taxon>Thraustotheca</taxon>
    </lineage>
</organism>
<keyword evidence="5" id="KW-0472">Membrane</keyword>
<evidence type="ECO:0000256" key="5">
    <source>
        <dbReference type="SAM" id="Phobius"/>
    </source>
</evidence>
<reference evidence="7 8" key="1">
    <citation type="journal article" date="2014" name="Genome Biol. Evol.">
        <title>The secreted proteins of Achlya hypogyna and Thraustotheca clavata identify the ancestral oomycete secretome and reveal gene acquisitions by horizontal gene transfer.</title>
        <authorList>
            <person name="Misner I."/>
            <person name="Blouin N."/>
            <person name="Leonard G."/>
            <person name="Richards T.A."/>
            <person name="Lane C.E."/>
        </authorList>
    </citation>
    <scope>NUCLEOTIDE SEQUENCE [LARGE SCALE GENOMIC DNA]</scope>
    <source>
        <strain evidence="7 8">ATCC 34112</strain>
    </source>
</reference>
<keyword evidence="1 3" id="KW-0378">Hydrolase</keyword>
<dbReference type="Proteomes" id="UP000243217">
    <property type="component" value="Unassembled WGS sequence"/>
</dbReference>
<dbReference type="EMBL" id="JNBS01002705">
    <property type="protein sequence ID" value="OQR89589.1"/>
    <property type="molecule type" value="Genomic_DNA"/>
</dbReference>
<dbReference type="GO" id="GO:0005975">
    <property type="term" value="P:carbohydrate metabolic process"/>
    <property type="evidence" value="ECO:0007669"/>
    <property type="project" value="InterPro"/>
</dbReference>
<proteinExistence type="inferred from homology"/>
<dbReference type="AlphaFoldDB" id="A0A1V9YUX2"/>
<evidence type="ECO:0000313" key="7">
    <source>
        <dbReference type="EMBL" id="OQR89589.1"/>
    </source>
</evidence>
<name>A0A1V9YUX2_9STRA</name>
<comment type="similarity">
    <text evidence="4">Belongs to the glycosyl hydrolase 18 family.</text>
</comment>
<dbReference type="InterPro" id="IPR001579">
    <property type="entry name" value="Glyco_hydro_18_chit_AS"/>
</dbReference>
<feature type="transmembrane region" description="Helical" evidence="5">
    <location>
        <begin position="12"/>
        <end position="31"/>
    </location>
</feature>
<dbReference type="SMART" id="SM00636">
    <property type="entry name" value="Glyco_18"/>
    <property type="match status" value="1"/>
</dbReference>
<accession>A0A1V9YUX2</accession>
<dbReference type="Pfam" id="PF00704">
    <property type="entry name" value="Glyco_hydro_18"/>
    <property type="match status" value="1"/>
</dbReference>